<reference evidence="1" key="1">
    <citation type="submission" date="2018-05" db="EMBL/GenBank/DDBJ databases">
        <authorList>
            <person name="Lanie J.A."/>
            <person name="Ng W.-L."/>
            <person name="Kazmierczak K.M."/>
            <person name="Andrzejewski T.M."/>
            <person name="Davidsen T.M."/>
            <person name="Wayne K.J."/>
            <person name="Tettelin H."/>
            <person name="Glass J.I."/>
            <person name="Rusch D."/>
            <person name="Podicherti R."/>
            <person name="Tsui H.-C.T."/>
            <person name="Winkler M.E."/>
        </authorList>
    </citation>
    <scope>NUCLEOTIDE SEQUENCE</scope>
</reference>
<organism evidence="1">
    <name type="scientific">marine metagenome</name>
    <dbReference type="NCBI Taxonomy" id="408172"/>
    <lineage>
        <taxon>unclassified sequences</taxon>
        <taxon>metagenomes</taxon>
        <taxon>ecological metagenomes</taxon>
    </lineage>
</organism>
<proteinExistence type="predicted"/>
<evidence type="ECO:0008006" key="2">
    <source>
        <dbReference type="Google" id="ProtNLM"/>
    </source>
</evidence>
<evidence type="ECO:0000313" key="1">
    <source>
        <dbReference type="EMBL" id="SUZ83130.1"/>
    </source>
</evidence>
<dbReference type="PROSITE" id="PS51257">
    <property type="entry name" value="PROKAR_LIPOPROTEIN"/>
    <property type="match status" value="1"/>
</dbReference>
<gene>
    <name evidence="1" type="ORF">METZ01_LOCUS35984</name>
</gene>
<sequence length="115" mass="13050">MKKLILITGLLMFSCTGMETTNKAVNQKEMQSPTICRDFVVSESGRLVPSCKKTVNLKGIKMPPICMNFVVDETLALSDNQFQSSEYKECRSILLRELVKEETTKDNQFQIVIKP</sequence>
<name>A0A381QVF1_9ZZZZ</name>
<accession>A0A381QVF1</accession>
<protein>
    <recommendedName>
        <fullName evidence="2">Lipoprotein</fullName>
    </recommendedName>
</protein>
<dbReference type="EMBL" id="UINC01001537">
    <property type="protein sequence ID" value="SUZ83130.1"/>
    <property type="molecule type" value="Genomic_DNA"/>
</dbReference>
<dbReference type="AlphaFoldDB" id="A0A381QVF1"/>